<dbReference type="InterPro" id="IPR002068">
    <property type="entry name" value="A-crystallin/Hsp20_dom"/>
</dbReference>
<feature type="region of interest" description="Disordered" evidence="2">
    <location>
        <begin position="337"/>
        <end position="428"/>
    </location>
</feature>
<feature type="compositionally biased region" description="Polar residues" evidence="2">
    <location>
        <begin position="665"/>
        <end position="693"/>
    </location>
</feature>
<dbReference type="Proteomes" id="UP000246740">
    <property type="component" value="Unassembled WGS sequence"/>
</dbReference>
<feature type="region of interest" description="Disordered" evidence="2">
    <location>
        <begin position="515"/>
        <end position="544"/>
    </location>
</feature>
<feature type="compositionally biased region" description="Low complexity" evidence="2">
    <location>
        <begin position="383"/>
        <end position="414"/>
    </location>
</feature>
<dbReference type="SUPFAM" id="SSF49764">
    <property type="entry name" value="HSP20-like chaperones"/>
    <property type="match status" value="1"/>
</dbReference>
<organism evidence="4 5">
    <name type="scientific">Testicularia cyperi</name>
    <dbReference type="NCBI Taxonomy" id="1882483"/>
    <lineage>
        <taxon>Eukaryota</taxon>
        <taxon>Fungi</taxon>
        <taxon>Dikarya</taxon>
        <taxon>Basidiomycota</taxon>
        <taxon>Ustilaginomycotina</taxon>
        <taxon>Ustilaginomycetes</taxon>
        <taxon>Ustilaginales</taxon>
        <taxon>Anthracoideaceae</taxon>
        <taxon>Testicularia</taxon>
    </lineage>
</organism>
<feature type="region of interest" description="Disordered" evidence="2">
    <location>
        <begin position="1"/>
        <end position="65"/>
    </location>
</feature>
<evidence type="ECO:0000259" key="3">
    <source>
        <dbReference type="PROSITE" id="PS01031"/>
    </source>
</evidence>
<dbReference type="Gene3D" id="2.60.40.790">
    <property type="match status" value="1"/>
</dbReference>
<dbReference type="PROSITE" id="PS01031">
    <property type="entry name" value="SHSP"/>
    <property type="match status" value="1"/>
</dbReference>
<dbReference type="InterPro" id="IPR008978">
    <property type="entry name" value="HSP20-like_chaperone"/>
</dbReference>
<name>A0A317Y1B8_9BASI</name>
<feature type="compositionally biased region" description="Low complexity" evidence="2">
    <location>
        <begin position="20"/>
        <end position="35"/>
    </location>
</feature>
<feature type="region of interest" description="Disordered" evidence="2">
    <location>
        <begin position="226"/>
        <end position="255"/>
    </location>
</feature>
<evidence type="ECO:0000256" key="2">
    <source>
        <dbReference type="SAM" id="MobiDB-lite"/>
    </source>
</evidence>
<dbReference type="EMBL" id="KZ819188">
    <property type="protein sequence ID" value="PWZ03419.1"/>
    <property type="molecule type" value="Genomic_DNA"/>
</dbReference>
<feature type="region of interest" description="Disordered" evidence="2">
    <location>
        <begin position="449"/>
        <end position="480"/>
    </location>
</feature>
<evidence type="ECO:0000313" key="4">
    <source>
        <dbReference type="EMBL" id="PWZ03419.1"/>
    </source>
</evidence>
<gene>
    <name evidence="4" type="ORF">BCV70DRAFT_17096</name>
</gene>
<proteinExistence type="inferred from homology"/>
<sequence length="943" mass="98986">MPKSFGSQDSHNSISDSTPSISDRSTQTSLSSFSSEPASWAHKSSDPSCPSTSAQRLDSAIPYPADTEGGHFGVFSARREPLRTATIKRSLGKGLATPTSSTASTATVTVVAPDMTSALRPDGSVHITSANLQQHLRHHADLERQQMVAHQQAANYASLAPTSLLSQHNGLPIGSAATDNTVCRSNSLAPPVGGASSSSSSRGSSGRPGYGTNVADMLQVSSQLGGDEMAPRLSISSADSDGTSELATPENVHQAWPYDDVENTYTTSNATPRDSISHVPSKEQIQALESQSESIVAAKEDRAAAALRAAVSDGADIQGTPPSLDRLVLQRPAKLERLSSSATTATAKPQSPTSATASPHTAVEAGPGAGSLDISALRISPTSHGPSIAGPAASAADAGSVTASPSISQSPSRESFSREGMASPDSWRSLLPEHDPYFASEGQLRAASLYRSSSPASSLPIGSHMEPSESHKSTRSNSFAHNDHASISSYGTGRTSFSSVHSAFSAASVSLPGPRLVSQPTSNSGSSPNNLTSPAVGTSAIPPARNYNKATDAWRSLLPDTDRYHVARATGVDETSLDGFNVLQSNHSDSPAVFDSARQGDKQHHRSAFETLHPHGENHGRSQPDYLQDTASRRHASFSNAESSQSTQALSRMLSSRDGHLARPSTASDGTGSTRNSAAPASQNMATVQSQPSFEDPSERESWPTSRQRQPSSSSLPFMGNASSMLSQRVESGASFNQQSVDRINAISPSHVAATSESIVQPMSGGVMAATTRTTTTRTTLTTKLLIPETGGKGSAVSAVSTDADAASVAQSAKPRASSCSVSTPISPPALPFLDHRPAPPETDLVIETEKSMYTLVTRLPGFSLDCITLATKQHKHHRTLHIVADKWDTESGGHFERRITFPEKECDLKNVKAEFDGNVLRVYVPRRTATGSHFSSASSANF</sequence>
<feature type="region of interest" description="Disordered" evidence="2">
    <location>
        <begin position="632"/>
        <end position="720"/>
    </location>
</feature>
<feature type="compositionally biased region" description="Polar residues" evidence="2">
    <location>
        <begin position="234"/>
        <end position="246"/>
    </location>
</feature>
<feature type="compositionally biased region" description="Low complexity" evidence="2">
    <location>
        <begin position="193"/>
        <end position="211"/>
    </location>
</feature>
<feature type="compositionally biased region" description="Polar residues" evidence="2">
    <location>
        <begin position="637"/>
        <end position="654"/>
    </location>
</feature>
<dbReference type="CDD" id="cd06464">
    <property type="entry name" value="ACD_sHsps-like"/>
    <property type="match status" value="1"/>
</dbReference>
<reference evidence="4 5" key="1">
    <citation type="journal article" date="2018" name="Mol. Biol. Evol.">
        <title>Broad Genomic Sampling Reveals a Smut Pathogenic Ancestry of the Fungal Clade Ustilaginomycotina.</title>
        <authorList>
            <person name="Kijpornyongpan T."/>
            <person name="Mondo S.J."/>
            <person name="Barry K."/>
            <person name="Sandor L."/>
            <person name="Lee J."/>
            <person name="Lipzen A."/>
            <person name="Pangilinan J."/>
            <person name="LaButti K."/>
            <person name="Hainaut M."/>
            <person name="Henrissat B."/>
            <person name="Grigoriev I.V."/>
            <person name="Spatafora J.W."/>
            <person name="Aime M.C."/>
        </authorList>
    </citation>
    <scope>NUCLEOTIDE SEQUENCE [LARGE SCALE GENOMIC DNA]</scope>
    <source>
        <strain evidence="4 5">MCA 3645</strain>
    </source>
</reference>
<feature type="compositionally biased region" description="Polar residues" evidence="2">
    <location>
        <begin position="1"/>
        <end position="19"/>
    </location>
</feature>
<feature type="domain" description="SHSP" evidence="3">
    <location>
        <begin position="836"/>
        <end position="943"/>
    </location>
</feature>
<feature type="compositionally biased region" description="Polar residues" evidence="2">
    <location>
        <begin position="46"/>
        <end position="56"/>
    </location>
</feature>
<dbReference type="InParanoid" id="A0A317Y1B8"/>
<keyword evidence="5" id="KW-1185">Reference proteome</keyword>
<feature type="region of interest" description="Disordered" evidence="2">
    <location>
        <begin position="182"/>
        <end position="213"/>
    </location>
</feature>
<dbReference type="OrthoDB" id="1431247at2759"/>
<comment type="similarity">
    <text evidence="1">Belongs to the small heat shock protein (HSP20) family.</text>
</comment>
<feature type="compositionally biased region" description="Low complexity" evidence="2">
    <location>
        <begin position="449"/>
        <end position="460"/>
    </location>
</feature>
<dbReference type="AlphaFoldDB" id="A0A317Y1B8"/>
<accession>A0A317Y1B8</accession>
<feature type="compositionally biased region" description="Polar residues" evidence="2">
    <location>
        <begin position="518"/>
        <end position="536"/>
    </location>
</feature>
<protein>
    <recommendedName>
        <fullName evidence="3">SHSP domain-containing protein</fullName>
    </recommendedName>
</protein>
<feature type="compositionally biased region" description="Polar residues" evidence="2">
    <location>
        <begin position="338"/>
        <end position="359"/>
    </location>
</feature>
<feature type="compositionally biased region" description="Low complexity" evidence="2">
    <location>
        <begin position="703"/>
        <end position="715"/>
    </location>
</feature>
<evidence type="ECO:0000313" key="5">
    <source>
        <dbReference type="Proteomes" id="UP000246740"/>
    </source>
</evidence>
<evidence type="ECO:0000256" key="1">
    <source>
        <dbReference type="PROSITE-ProRule" id="PRU00285"/>
    </source>
</evidence>